<comment type="caution">
    <text evidence="1">The sequence shown here is derived from an EMBL/GenBank/DDBJ whole genome shotgun (WGS) entry which is preliminary data.</text>
</comment>
<protein>
    <submittedName>
        <fullName evidence="1">Uncharacterized protein</fullName>
    </submittedName>
</protein>
<evidence type="ECO:0000313" key="2">
    <source>
        <dbReference type="Proteomes" id="UP000037696"/>
    </source>
</evidence>
<dbReference type="Proteomes" id="UP000037696">
    <property type="component" value="Unassembled WGS sequence"/>
</dbReference>
<reference evidence="1 2" key="1">
    <citation type="submission" date="2015-08" db="EMBL/GenBank/DDBJ databases">
        <title>Genome sequencing of Penicillium nordicum.</title>
        <authorList>
            <person name="Nguyen H.D."/>
            <person name="Seifert K.A."/>
        </authorList>
    </citation>
    <scope>NUCLEOTIDE SEQUENCE [LARGE SCALE GENOMIC DNA]</scope>
    <source>
        <strain evidence="1 2">DAOMC 185683</strain>
    </source>
</reference>
<sequence>MIVDLSAPISPPVCRSAVSEPMPRINKNLPIGPVDYMTIQIRYNTYIPLRTVHHFHLYDIQTFKHSNIVNSMFEY</sequence>
<keyword evidence="2" id="KW-1185">Reference proteome</keyword>
<dbReference type="AlphaFoldDB" id="A0A0M9WBW3"/>
<name>A0A0M9WBW3_9EURO</name>
<accession>A0A0M9WBW3</accession>
<proteinExistence type="predicted"/>
<dbReference type="EMBL" id="LHQQ01000225">
    <property type="protein sequence ID" value="KOS38983.1"/>
    <property type="molecule type" value="Genomic_DNA"/>
</dbReference>
<organism evidence="1 2">
    <name type="scientific">Penicillium nordicum</name>
    <dbReference type="NCBI Taxonomy" id="229535"/>
    <lineage>
        <taxon>Eukaryota</taxon>
        <taxon>Fungi</taxon>
        <taxon>Dikarya</taxon>
        <taxon>Ascomycota</taxon>
        <taxon>Pezizomycotina</taxon>
        <taxon>Eurotiomycetes</taxon>
        <taxon>Eurotiomycetidae</taxon>
        <taxon>Eurotiales</taxon>
        <taxon>Aspergillaceae</taxon>
        <taxon>Penicillium</taxon>
    </lineage>
</organism>
<evidence type="ECO:0000313" key="1">
    <source>
        <dbReference type="EMBL" id="KOS38983.1"/>
    </source>
</evidence>
<gene>
    <name evidence="1" type="ORF">ACN38_g10191</name>
</gene>